<accession>A0A2P4Q9F5</accession>
<dbReference type="EMBL" id="AUPC02000073">
    <property type="protein sequence ID" value="POG74274.1"/>
    <property type="molecule type" value="Genomic_DNA"/>
</dbReference>
<comment type="caution">
    <text evidence="2">The sequence shown here is derived from an EMBL/GenBank/DDBJ whole genome shotgun (WGS) entry which is preliminary data.</text>
</comment>
<keyword evidence="1" id="KW-0812">Transmembrane</keyword>
<evidence type="ECO:0000313" key="2">
    <source>
        <dbReference type="EMBL" id="POG74274.1"/>
    </source>
</evidence>
<reference evidence="2 3" key="1">
    <citation type="journal article" date="2013" name="Proc. Natl. Acad. Sci. U.S.A.">
        <title>Genome of an arbuscular mycorrhizal fungus provides insight into the oldest plant symbiosis.</title>
        <authorList>
            <person name="Tisserant E."/>
            <person name="Malbreil M."/>
            <person name="Kuo A."/>
            <person name="Kohler A."/>
            <person name="Symeonidi A."/>
            <person name="Balestrini R."/>
            <person name="Charron P."/>
            <person name="Duensing N."/>
            <person name="Frei Dit Frey N."/>
            <person name="Gianinazzi-Pearson V."/>
            <person name="Gilbert L.B."/>
            <person name="Handa Y."/>
            <person name="Herr J.R."/>
            <person name="Hijri M."/>
            <person name="Koul R."/>
            <person name="Kawaguchi M."/>
            <person name="Krajinski F."/>
            <person name="Lammers P.J."/>
            <person name="Masclaux F.G."/>
            <person name="Murat C."/>
            <person name="Morin E."/>
            <person name="Ndikumana S."/>
            <person name="Pagni M."/>
            <person name="Petitpierre D."/>
            <person name="Requena N."/>
            <person name="Rosikiewicz P."/>
            <person name="Riley R."/>
            <person name="Saito K."/>
            <person name="San Clemente H."/>
            <person name="Shapiro H."/>
            <person name="van Tuinen D."/>
            <person name="Becard G."/>
            <person name="Bonfante P."/>
            <person name="Paszkowski U."/>
            <person name="Shachar-Hill Y.Y."/>
            <person name="Tuskan G.A."/>
            <person name="Young P.W."/>
            <person name="Sanders I.R."/>
            <person name="Henrissat B."/>
            <person name="Rensing S.A."/>
            <person name="Grigoriev I.V."/>
            <person name="Corradi N."/>
            <person name="Roux C."/>
            <person name="Martin F."/>
        </authorList>
    </citation>
    <scope>NUCLEOTIDE SEQUENCE [LARGE SCALE GENOMIC DNA]</scope>
    <source>
        <strain evidence="2 3">DAOM 197198</strain>
    </source>
</reference>
<protein>
    <submittedName>
        <fullName evidence="2">Uncharacterized protein</fullName>
    </submittedName>
</protein>
<keyword evidence="1" id="KW-0472">Membrane</keyword>
<sequence>MEGYFLFHNLQLLMRLLYMKFLDNLVTGMLKLVKMVLLLHLKEVIILVLKARVRFGHLILLLYPKIFITHLVNFSF</sequence>
<keyword evidence="3" id="KW-1185">Reference proteome</keyword>
<reference evidence="2 3" key="2">
    <citation type="journal article" date="2018" name="New Phytol.">
        <title>High intraspecific genome diversity in the model arbuscular mycorrhizal symbiont Rhizophagus irregularis.</title>
        <authorList>
            <person name="Chen E.C.H."/>
            <person name="Morin E."/>
            <person name="Beaudet D."/>
            <person name="Noel J."/>
            <person name="Yildirir G."/>
            <person name="Ndikumana S."/>
            <person name="Charron P."/>
            <person name="St-Onge C."/>
            <person name="Giorgi J."/>
            <person name="Kruger M."/>
            <person name="Marton T."/>
            <person name="Ropars J."/>
            <person name="Grigoriev I.V."/>
            <person name="Hainaut M."/>
            <person name="Henrissat B."/>
            <person name="Roux C."/>
            <person name="Martin F."/>
            <person name="Corradi N."/>
        </authorList>
    </citation>
    <scope>NUCLEOTIDE SEQUENCE [LARGE SCALE GENOMIC DNA]</scope>
    <source>
        <strain evidence="2 3">DAOM 197198</strain>
    </source>
</reference>
<dbReference type="Proteomes" id="UP000018888">
    <property type="component" value="Unassembled WGS sequence"/>
</dbReference>
<proteinExistence type="predicted"/>
<feature type="transmembrane region" description="Helical" evidence="1">
    <location>
        <begin position="21"/>
        <end position="41"/>
    </location>
</feature>
<feature type="transmembrane region" description="Helical" evidence="1">
    <location>
        <begin position="53"/>
        <end position="74"/>
    </location>
</feature>
<dbReference type="AlphaFoldDB" id="A0A2P4Q9F5"/>
<organism evidence="2 3">
    <name type="scientific">Rhizophagus irregularis (strain DAOM 181602 / DAOM 197198 / MUCL 43194)</name>
    <name type="common">Arbuscular mycorrhizal fungus</name>
    <name type="synonym">Glomus intraradices</name>
    <dbReference type="NCBI Taxonomy" id="747089"/>
    <lineage>
        <taxon>Eukaryota</taxon>
        <taxon>Fungi</taxon>
        <taxon>Fungi incertae sedis</taxon>
        <taxon>Mucoromycota</taxon>
        <taxon>Glomeromycotina</taxon>
        <taxon>Glomeromycetes</taxon>
        <taxon>Glomerales</taxon>
        <taxon>Glomeraceae</taxon>
        <taxon>Rhizophagus</taxon>
    </lineage>
</organism>
<evidence type="ECO:0000313" key="3">
    <source>
        <dbReference type="Proteomes" id="UP000018888"/>
    </source>
</evidence>
<gene>
    <name evidence="2" type="ORF">GLOIN_2v1577360</name>
</gene>
<name>A0A2P4Q9F5_RHIID</name>
<evidence type="ECO:0000256" key="1">
    <source>
        <dbReference type="SAM" id="Phobius"/>
    </source>
</evidence>
<keyword evidence="1" id="KW-1133">Transmembrane helix</keyword>